<dbReference type="Pfam" id="PF00528">
    <property type="entry name" value="BPD_transp_1"/>
    <property type="match status" value="1"/>
</dbReference>
<keyword evidence="10" id="KW-1185">Reference proteome</keyword>
<keyword evidence="3" id="KW-1003">Cell membrane</keyword>
<evidence type="ECO:0000256" key="7">
    <source>
        <dbReference type="RuleBase" id="RU363032"/>
    </source>
</evidence>
<keyword evidence="4 7" id="KW-0812">Transmembrane</keyword>
<dbReference type="GO" id="GO:0005886">
    <property type="term" value="C:plasma membrane"/>
    <property type="evidence" value="ECO:0007669"/>
    <property type="project" value="UniProtKB-SubCell"/>
</dbReference>
<dbReference type="CDD" id="cd06261">
    <property type="entry name" value="TM_PBP2"/>
    <property type="match status" value="1"/>
</dbReference>
<dbReference type="SUPFAM" id="SSF161098">
    <property type="entry name" value="MetI-like"/>
    <property type="match status" value="1"/>
</dbReference>
<feature type="transmembrane region" description="Helical" evidence="7">
    <location>
        <begin position="142"/>
        <end position="163"/>
    </location>
</feature>
<dbReference type="PANTHER" id="PTHR43744">
    <property type="entry name" value="ABC TRANSPORTER PERMEASE PROTEIN MG189-RELATED-RELATED"/>
    <property type="match status" value="1"/>
</dbReference>
<comment type="similarity">
    <text evidence="7">Belongs to the binding-protein-dependent transport system permease family.</text>
</comment>
<name>A0A418KKL4_9ACTN</name>
<evidence type="ECO:0000313" key="10">
    <source>
        <dbReference type="Proteomes" id="UP000284057"/>
    </source>
</evidence>
<gene>
    <name evidence="9" type="ORF">DY240_23120</name>
</gene>
<proteinExistence type="inferred from homology"/>
<feature type="transmembrane region" description="Helical" evidence="7">
    <location>
        <begin position="111"/>
        <end position="130"/>
    </location>
</feature>
<dbReference type="InterPro" id="IPR000515">
    <property type="entry name" value="MetI-like"/>
</dbReference>
<keyword evidence="6 7" id="KW-0472">Membrane</keyword>
<evidence type="ECO:0000256" key="1">
    <source>
        <dbReference type="ARBA" id="ARBA00004651"/>
    </source>
</evidence>
<dbReference type="OrthoDB" id="9810086at2"/>
<dbReference type="AlphaFoldDB" id="A0A418KKL4"/>
<evidence type="ECO:0000256" key="5">
    <source>
        <dbReference type="ARBA" id="ARBA00022989"/>
    </source>
</evidence>
<protein>
    <submittedName>
        <fullName evidence="9">Carbohydrate ABC transporter permease</fullName>
    </submittedName>
</protein>
<evidence type="ECO:0000256" key="4">
    <source>
        <dbReference type="ARBA" id="ARBA00022692"/>
    </source>
</evidence>
<keyword evidence="5 7" id="KW-1133">Transmembrane helix</keyword>
<dbReference type="PANTHER" id="PTHR43744:SF9">
    <property type="entry name" value="POLYGALACTURONAN_RHAMNOGALACTURONAN TRANSPORT SYSTEM PERMEASE PROTEIN YTCP"/>
    <property type="match status" value="1"/>
</dbReference>
<evidence type="ECO:0000313" key="9">
    <source>
        <dbReference type="EMBL" id="RIQ16057.1"/>
    </source>
</evidence>
<feature type="transmembrane region" description="Helical" evidence="7">
    <location>
        <begin position="76"/>
        <end position="99"/>
    </location>
</feature>
<sequence length="293" mass="31498">MVAGTPRPGLPIRGLKGVVLLIACALVILPFLAVVSTSLADQQQVTEAGGYVLWPDRPNLDAYRAILSGGVVTRALMVSIGITVVGTALSLTCVTLLAYSLSRPGSFLQKPVLLTVLFTLFFTPGMIPMYLTVRQLGLLDSYWSLILPTMVGAFQVIIMRAFFQEIPGELIDAARIDGANELQILTRVVLPLSKAVIAVIGLFNAVAYWNAFFNAVLYINDTAKWPLQLVLRTYVVDNAALGVDTADIAGTVMPPAQSLQMAILVISLVPIALVYPFLQRHFAKGMLIGAVKG</sequence>
<evidence type="ECO:0000256" key="3">
    <source>
        <dbReference type="ARBA" id="ARBA00022475"/>
    </source>
</evidence>
<feature type="domain" description="ABC transmembrane type-1" evidence="8">
    <location>
        <begin position="76"/>
        <end position="274"/>
    </location>
</feature>
<dbReference type="RefSeq" id="WP_119662123.1">
    <property type="nucleotide sequence ID" value="NZ_QUAL01000271.1"/>
</dbReference>
<dbReference type="Gene3D" id="1.10.3720.10">
    <property type="entry name" value="MetI-like"/>
    <property type="match status" value="1"/>
</dbReference>
<reference evidence="9 10" key="1">
    <citation type="submission" date="2018-09" db="EMBL/GenBank/DDBJ databases">
        <title>Isolation, diversity and antifungal activity of actinobacteria from wheat.</title>
        <authorList>
            <person name="Han C."/>
        </authorList>
    </citation>
    <scope>NUCLEOTIDE SEQUENCE [LARGE SCALE GENOMIC DNA]</scope>
    <source>
        <strain evidence="9 10">NEAU-YY265</strain>
    </source>
</reference>
<dbReference type="EMBL" id="QUAL01000271">
    <property type="protein sequence ID" value="RIQ16057.1"/>
    <property type="molecule type" value="Genomic_DNA"/>
</dbReference>
<dbReference type="Proteomes" id="UP000284057">
    <property type="component" value="Unassembled WGS sequence"/>
</dbReference>
<accession>A0A418KKL4</accession>
<dbReference type="InterPro" id="IPR035906">
    <property type="entry name" value="MetI-like_sf"/>
</dbReference>
<evidence type="ECO:0000256" key="2">
    <source>
        <dbReference type="ARBA" id="ARBA00022448"/>
    </source>
</evidence>
<feature type="transmembrane region" description="Helical" evidence="7">
    <location>
        <begin position="259"/>
        <end position="278"/>
    </location>
</feature>
<comment type="caution">
    <text evidence="9">The sequence shown here is derived from an EMBL/GenBank/DDBJ whole genome shotgun (WGS) entry which is preliminary data.</text>
</comment>
<dbReference type="PROSITE" id="PS50928">
    <property type="entry name" value="ABC_TM1"/>
    <property type="match status" value="1"/>
</dbReference>
<keyword evidence="2 7" id="KW-0813">Transport</keyword>
<comment type="subcellular location">
    <subcellularLocation>
        <location evidence="1 7">Cell membrane</location>
        <topology evidence="1 7">Multi-pass membrane protein</topology>
    </subcellularLocation>
</comment>
<evidence type="ECO:0000256" key="6">
    <source>
        <dbReference type="ARBA" id="ARBA00023136"/>
    </source>
</evidence>
<dbReference type="GO" id="GO:0055085">
    <property type="term" value="P:transmembrane transport"/>
    <property type="evidence" value="ECO:0007669"/>
    <property type="project" value="InterPro"/>
</dbReference>
<organism evidence="9 10">
    <name type="scientific">Jiangella rhizosphaerae</name>
    <dbReference type="NCBI Taxonomy" id="2293569"/>
    <lineage>
        <taxon>Bacteria</taxon>
        <taxon>Bacillati</taxon>
        <taxon>Actinomycetota</taxon>
        <taxon>Actinomycetes</taxon>
        <taxon>Jiangellales</taxon>
        <taxon>Jiangellaceae</taxon>
        <taxon>Jiangella</taxon>
    </lineage>
</organism>
<feature type="transmembrane region" description="Helical" evidence="7">
    <location>
        <begin position="184"/>
        <end position="209"/>
    </location>
</feature>
<evidence type="ECO:0000259" key="8">
    <source>
        <dbReference type="PROSITE" id="PS50928"/>
    </source>
</evidence>